<organism evidence="13 14">
    <name type="scientific">Linum trigynum</name>
    <dbReference type="NCBI Taxonomy" id="586398"/>
    <lineage>
        <taxon>Eukaryota</taxon>
        <taxon>Viridiplantae</taxon>
        <taxon>Streptophyta</taxon>
        <taxon>Embryophyta</taxon>
        <taxon>Tracheophyta</taxon>
        <taxon>Spermatophyta</taxon>
        <taxon>Magnoliopsida</taxon>
        <taxon>eudicotyledons</taxon>
        <taxon>Gunneridae</taxon>
        <taxon>Pentapetalae</taxon>
        <taxon>rosids</taxon>
        <taxon>fabids</taxon>
        <taxon>Malpighiales</taxon>
        <taxon>Linaceae</taxon>
        <taxon>Linum</taxon>
    </lineage>
</organism>
<evidence type="ECO:0000256" key="12">
    <source>
        <dbReference type="SAM" id="SignalP"/>
    </source>
</evidence>
<evidence type="ECO:0000256" key="1">
    <source>
        <dbReference type="ARBA" id="ARBA00001971"/>
    </source>
</evidence>
<keyword evidence="9" id="KW-0408">Iron</keyword>
<keyword evidence="5" id="KW-0812">Transmembrane</keyword>
<evidence type="ECO:0000256" key="2">
    <source>
        <dbReference type="ARBA" id="ARBA00004167"/>
    </source>
</evidence>
<dbReference type="Pfam" id="PF00067">
    <property type="entry name" value="p450"/>
    <property type="match status" value="1"/>
</dbReference>
<dbReference type="EMBL" id="OZ034813">
    <property type="protein sequence ID" value="CAL1355665.1"/>
    <property type="molecule type" value="Genomic_DNA"/>
</dbReference>
<feature type="signal peptide" evidence="12">
    <location>
        <begin position="1"/>
        <end position="25"/>
    </location>
</feature>
<keyword evidence="12" id="KW-0732">Signal</keyword>
<evidence type="ECO:0000256" key="6">
    <source>
        <dbReference type="ARBA" id="ARBA00022723"/>
    </source>
</evidence>
<evidence type="ECO:0000256" key="8">
    <source>
        <dbReference type="ARBA" id="ARBA00023002"/>
    </source>
</evidence>
<comment type="subcellular location">
    <subcellularLocation>
        <location evidence="2">Membrane</location>
        <topology evidence="2">Single-pass membrane protein</topology>
    </subcellularLocation>
</comment>
<evidence type="ECO:0000313" key="14">
    <source>
        <dbReference type="Proteomes" id="UP001497516"/>
    </source>
</evidence>
<reference evidence="13 14" key="1">
    <citation type="submission" date="2024-04" db="EMBL/GenBank/DDBJ databases">
        <authorList>
            <person name="Fracassetti M."/>
        </authorList>
    </citation>
    <scope>NUCLEOTIDE SEQUENCE [LARGE SCALE GENOMIC DNA]</scope>
</reference>
<dbReference type="PANTHER" id="PTHR47955:SF22">
    <property type="entry name" value="CYTOCHROME P450 83B1-LIKE"/>
    <property type="match status" value="1"/>
</dbReference>
<dbReference type="Proteomes" id="UP001497516">
    <property type="component" value="Chromosome 1"/>
</dbReference>
<dbReference type="GO" id="GO:0005506">
    <property type="term" value="F:iron ion binding"/>
    <property type="evidence" value="ECO:0007669"/>
    <property type="project" value="InterPro"/>
</dbReference>
<evidence type="ECO:0000256" key="7">
    <source>
        <dbReference type="ARBA" id="ARBA00022989"/>
    </source>
</evidence>
<comment type="cofactor">
    <cofactor evidence="1">
        <name>heme</name>
        <dbReference type="ChEBI" id="CHEBI:30413"/>
    </cofactor>
</comment>
<feature type="chain" id="PRO_5043573019" description="Cytochrome P450" evidence="12">
    <location>
        <begin position="26"/>
        <end position="148"/>
    </location>
</feature>
<evidence type="ECO:0000256" key="5">
    <source>
        <dbReference type="ARBA" id="ARBA00022692"/>
    </source>
</evidence>
<dbReference type="SUPFAM" id="SSF48264">
    <property type="entry name" value="Cytochrome P450"/>
    <property type="match status" value="1"/>
</dbReference>
<dbReference type="GO" id="GO:0004497">
    <property type="term" value="F:monooxygenase activity"/>
    <property type="evidence" value="ECO:0007669"/>
    <property type="project" value="UniProtKB-KW"/>
</dbReference>
<accession>A0AAV2CGT5</accession>
<comment type="similarity">
    <text evidence="3">Belongs to the cytochrome P450 family.</text>
</comment>
<keyword evidence="10" id="KW-0503">Monooxygenase</keyword>
<dbReference type="Gene3D" id="1.10.630.10">
    <property type="entry name" value="Cytochrome P450"/>
    <property type="match status" value="1"/>
</dbReference>
<gene>
    <name evidence="13" type="ORF">LTRI10_LOCUS3413</name>
</gene>
<evidence type="ECO:0000256" key="9">
    <source>
        <dbReference type="ARBA" id="ARBA00023004"/>
    </source>
</evidence>
<evidence type="ECO:0000256" key="3">
    <source>
        <dbReference type="ARBA" id="ARBA00010617"/>
    </source>
</evidence>
<name>A0AAV2CGT5_9ROSI</name>
<dbReference type="GO" id="GO:0020037">
    <property type="term" value="F:heme binding"/>
    <property type="evidence" value="ECO:0007669"/>
    <property type="project" value="InterPro"/>
</dbReference>
<dbReference type="GO" id="GO:0016705">
    <property type="term" value="F:oxidoreductase activity, acting on paired donors, with incorporation or reduction of molecular oxygen"/>
    <property type="evidence" value="ECO:0007669"/>
    <property type="project" value="InterPro"/>
</dbReference>
<sequence>MAAILYLLLTLPLLLLFLLQKHKKSSTNASLPPVLGFIDRLNGLASRLDKNFKECDAFYQEIIDEHLDPDRAKPEQEDILDILLQLWKDRSFKVQLTFDNIKALLMNIFIGGTDTGAATVSEDLDMDVLPGLTMHKKNALCLIAINRV</sequence>
<keyword evidence="8" id="KW-0560">Oxidoreductase</keyword>
<evidence type="ECO:0000256" key="10">
    <source>
        <dbReference type="ARBA" id="ARBA00023033"/>
    </source>
</evidence>
<keyword evidence="11" id="KW-0472">Membrane</keyword>
<keyword evidence="4" id="KW-0349">Heme</keyword>
<proteinExistence type="inferred from homology"/>
<dbReference type="GO" id="GO:0016020">
    <property type="term" value="C:membrane"/>
    <property type="evidence" value="ECO:0007669"/>
    <property type="project" value="UniProtKB-SubCell"/>
</dbReference>
<evidence type="ECO:0000313" key="13">
    <source>
        <dbReference type="EMBL" id="CAL1355665.1"/>
    </source>
</evidence>
<dbReference type="InterPro" id="IPR036396">
    <property type="entry name" value="Cyt_P450_sf"/>
</dbReference>
<keyword evidence="14" id="KW-1185">Reference proteome</keyword>
<evidence type="ECO:0000256" key="11">
    <source>
        <dbReference type="ARBA" id="ARBA00023136"/>
    </source>
</evidence>
<evidence type="ECO:0000256" key="4">
    <source>
        <dbReference type="ARBA" id="ARBA00022617"/>
    </source>
</evidence>
<evidence type="ECO:0008006" key="15">
    <source>
        <dbReference type="Google" id="ProtNLM"/>
    </source>
</evidence>
<protein>
    <recommendedName>
        <fullName evidence="15">Cytochrome P450</fullName>
    </recommendedName>
</protein>
<keyword evidence="7" id="KW-1133">Transmembrane helix</keyword>
<dbReference type="InterPro" id="IPR001128">
    <property type="entry name" value="Cyt_P450"/>
</dbReference>
<dbReference type="PANTHER" id="PTHR47955">
    <property type="entry name" value="CYTOCHROME P450 FAMILY 71 PROTEIN"/>
    <property type="match status" value="1"/>
</dbReference>
<dbReference type="AlphaFoldDB" id="A0AAV2CGT5"/>
<keyword evidence="6" id="KW-0479">Metal-binding</keyword>